<protein>
    <submittedName>
        <fullName evidence="1">Uncharacterized protein</fullName>
    </submittedName>
</protein>
<keyword evidence="2" id="KW-1185">Reference proteome</keyword>
<organism evidence="1 2">
    <name type="scientific">Nelumbo nucifera</name>
    <name type="common">Sacred lotus</name>
    <dbReference type="NCBI Taxonomy" id="4432"/>
    <lineage>
        <taxon>Eukaryota</taxon>
        <taxon>Viridiplantae</taxon>
        <taxon>Streptophyta</taxon>
        <taxon>Embryophyta</taxon>
        <taxon>Tracheophyta</taxon>
        <taxon>Spermatophyta</taxon>
        <taxon>Magnoliopsida</taxon>
        <taxon>Proteales</taxon>
        <taxon>Nelumbonaceae</taxon>
        <taxon>Nelumbo</taxon>
    </lineage>
</organism>
<name>A0A822YPM2_NELNU</name>
<evidence type="ECO:0000313" key="2">
    <source>
        <dbReference type="Proteomes" id="UP000607653"/>
    </source>
</evidence>
<accession>A0A822YPM2</accession>
<dbReference type="AlphaFoldDB" id="A0A822YPM2"/>
<comment type="caution">
    <text evidence="1">The sequence shown here is derived from an EMBL/GenBank/DDBJ whole genome shotgun (WGS) entry which is preliminary data.</text>
</comment>
<reference evidence="1 2" key="1">
    <citation type="journal article" date="2020" name="Mol. Biol. Evol.">
        <title>Distinct Expression and Methylation Patterns for Genes with Different Fates following a Single Whole-Genome Duplication in Flowering Plants.</title>
        <authorList>
            <person name="Shi T."/>
            <person name="Rahmani R.S."/>
            <person name="Gugger P.F."/>
            <person name="Wang M."/>
            <person name="Li H."/>
            <person name="Zhang Y."/>
            <person name="Li Z."/>
            <person name="Wang Q."/>
            <person name="Van de Peer Y."/>
            <person name="Marchal K."/>
            <person name="Chen J."/>
        </authorList>
    </citation>
    <scope>NUCLEOTIDE SEQUENCE [LARGE SCALE GENOMIC DNA]</scope>
    <source>
        <tissue evidence="1">Leaf</tissue>
    </source>
</reference>
<gene>
    <name evidence="1" type="ORF">HUJ06_004683</name>
</gene>
<evidence type="ECO:0000313" key="1">
    <source>
        <dbReference type="EMBL" id="DAD34043.1"/>
    </source>
</evidence>
<proteinExistence type="predicted"/>
<dbReference type="EMBL" id="DUZY01000004">
    <property type="protein sequence ID" value="DAD34043.1"/>
    <property type="molecule type" value="Genomic_DNA"/>
</dbReference>
<sequence length="123" mass="13357">MPFSATPQNSIMLLFWNNWSRKSEAHSPVKGEIGNEGTSSSTVVFVSGGCKLRMQCGRFQFTGELQGGVVLNMQCNGDRRETVVEDSGLRIPVDNLVALSNLQFMTVQGGLAALLCFSGKKKI</sequence>
<dbReference type="Proteomes" id="UP000607653">
    <property type="component" value="Unassembled WGS sequence"/>
</dbReference>